<dbReference type="SUPFAM" id="SSF53850">
    <property type="entry name" value="Periplasmic binding protein-like II"/>
    <property type="match status" value="1"/>
</dbReference>
<protein>
    <recommendedName>
        <fullName evidence="4">Extracellular solute-binding protein</fullName>
    </recommendedName>
</protein>
<evidence type="ECO:0008006" key="4">
    <source>
        <dbReference type="Google" id="ProtNLM"/>
    </source>
</evidence>
<accession>A0A3R5W1D7</accession>
<keyword evidence="1" id="KW-0732">Signal</keyword>
<dbReference type="InterPro" id="IPR010620">
    <property type="entry name" value="SBBP_repeat"/>
</dbReference>
<dbReference type="Pfam" id="PF06739">
    <property type="entry name" value="SBBP"/>
    <property type="match status" value="1"/>
</dbReference>
<evidence type="ECO:0000256" key="1">
    <source>
        <dbReference type="SAM" id="SignalP"/>
    </source>
</evidence>
<dbReference type="AlphaFoldDB" id="A0A3R5W1D7"/>
<gene>
    <name evidence="2" type="ORF">DWY96_11745</name>
</gene>
<sequence length="815" mass="89755">MGGTHMNRSLWRKAVALTLTAAMTAGLTACGGGGNSTSADGNKRYFKADYLSDLPDSFNDTTSDIQFKGDVMYYTSSNEDYTKSGLYSYNLITGENAQLYEQAQSDGSGNSSWVSGYTVADSGEVYLFVTKNQMDESSVTEDYSDATLDDVLSYMADQWGYNTEDAEKDWNDYYAKDYTDEDGNVNYGRFLLAQNARFIQTSSILKVDTSGNIAFEQDMDLGANAENVSCNGIAVDKEGNLYLALNTWSNNDSGNSVSSDEYFTLVIGEDGSQKGRIPSDGYTSRLVGLADGTVASIGYGDAGCELRPLDVGAMKEQTDKAIEVPSDTVSVLDEKNLLVTEGSSVYKYNLDTKEKEEFFSWMDCNISSSSVSSYGVLSDGRIAAYLQNWNSNGNQTEIALIKEVDASEVADTVNLTLACMWTGSDMEEKVIAFNKSQDKYHITMKSYGDGAEEYEDAVNSFNTAVTSDSNIDLVLFNDYSQAINFASKGLNVDLYGLLDKDTELSRDDFLPNVLTACEYDGKLAILPQTFTLQTVIGKADDVGTTPGWTVSDMKALLASKPEGTQLFWGMDRTSALTALMSLGYNDFINWEDASCNFDSQEFIDVLDFANMFPEEFEYRDDMEDSTVLLSQGKQLLDTYYLSDFEQVQMYRAIFGGPTTFIGYPTSEGNGAMLSLNNIIGISNSCKDVDGAWQFLRTFYLPKKSNDGDSDYTYGFSIRKDDFEKYCQNAMKADSDGGSTWGWGEFEVEIQPATQEDVDQVKDLVYNTTAVSGAVSDDITNIINEEAAAYFSGQKSAEDVAKIIQSRMQVYLSETK</sequence>
<name>A0A3R5W1D7_9FIRM</name>
<feature type="chain" id="PRO_5039192331" description="Extracellular solute-binding protein" evidence="1">
    <location>
        <begin position="30"/>
        <end position="815"/>
    </location>
</feature>
<organism evidence="2 3">
    <name type="scientific">Roseburia inulinivorans</name>
    <dbReference type="NCBI Taxonomy" id="360807"/>
    <lineage>
        <taxon>Bacteria</taxon>
        <taxon>Bacillati</taxon>
        <taxon>Bacillota</taxon>
        <taxon>Clostridia</taxon>
        <taxon>Lachnospirales</taxon>
        <taxon>Lachnospiraceae</taxon>
        <taxon>Roseburia</taxon>
    </lineage>
</organism>
<dbReference type="Proteomes" id="UP000283738">
    <property type="component" value="Unassembled WGS sequence"/>
</dbReference>
<feature type="signal peptide" evidence="1">
    <location>
        <begin position="1"/>
        <end position="29"/>
    </location>
</feature>
<comment type="caution">
    <text evidence="2">The sequence shown here is derived from an EMBL/GenBank/DDBJ whole genome shotgun (WGS) entry which is preliminary data.</text>
</comment>
<dbReference type="EMBL" id="QRTF01000027">
    <property type="protein sequence ID" value="RGQ47227.1"/>
    <property type="molecule type" value="Genomic_DNA"/>
</dbReference>
<proteinExistence type="predicted"/>
<evidence type="ECO:0000313" key="3">
    <source>
        <dbReference type="Proteomes" id="UP000283738"/>
    </source>
</evidence>
<dbReference type="Gene3D" id="3.40.190.10">
    <property type="entry name" value="Periplasmic binding protein-like II"/>
    <property type="match status" value="1"/>
</dbReference>
<evidence type="ECO:0000313" key="2">
    <source>
        <dbReference type="EMBL" id="RGQ47227.1"/>
    </source>
</evidence>
<reference evidence="2 3" key="1">
    <citation type="submission" date="2018-08" db="EMBL/GenBank/DDBJ databases">
        <title>A genome reference for cultivated species of the human gut microbiota.</title>
        <authorList>
            <person name="Zou Y."/>
            <person name="Xue W."/>
            <person name="Luo G."/>
        </authorList>
    </citation>
    <scope>NUCLEOTIDE SEQUENCE [LARGE SCALE GENOMIC DNA]</scope>
    <source>
        <strain evidence="2 3">AF28-15</strain>
    </source>
</reference>